<accession>A0A0C2Z1I0</accession>
<dbReference type="HOGENOM" id="CLU_004552_8_1_1"/>
<sequence>QTLVSHRLFPTVPSQPWMAVSVELLSLYGTLFKCSCDAINALAAALKKYYNRWGFYVTNQQVSDTIAHLHLH</sequence>
<dbReference type="Proteomes" id="UP000053989">
    <property type="component" value="Unassembled WGS sequence"/>
</dbReference>
<feature type="non-terminal residue" evidence="1">
    <location>
        <position position="72"/>
    </location>
</feature>
<organism evidence="1 2">
    <name type="scientific">Scleroderma citrinum Foug A</name>
    <dbReference type="NCBI Taxonomy" id="1036808"/>
    <lineage>
        <taxon>Eukaryota</taxon>
        <taxon>Fungi</taxon>
        <taxon>Dikarya</taxon>
        <taxon>Basidiomycota</taxon>
        <taxon>Agaricomycotina</taxon>
        <taxon>Agaricomycetes</taxon>
        <taxon>Agaricomycetidae</taxon>
        <taxon>Boletales</taxon>
        <taxon>Sclerodermatineae</taxon>
        <taxon>Sclerodermataceae</taxon>
        <taxon>Scleroderma</taxon>
    </lineage>
</organism>
<dbReference type="AlphaFoldDB" id="A0A0C2Z1I0"/>
<dbReference type="OrthoDB" id="2647060at2759"/>
<proteinExistence type="predicted"/>
<keyword evidence="2" id="KW-1185">Reference proteome</keyword>
<protein>
    <recommendedName>
        <fullName evidence="3">CxC1-like cysteine cluster associated with KDZ transposases domain-containing protein</fullName>
    </recommendedName>
</protein>
<feature type="non-terminal residue" evidence="1">
    <location>
        <position position="1"/>
    </location>
</feature>
<evidence type="ECO:0000313" key="2">
    <source>
        <dbReference type="Proteomes" id="UP000053989"/>
    </source>
</evidence>
<dbReference type="EMBL" id="KN822130">
    <property type="protein sequence ID" value="KIM55668.1"/>
    <property type="molecule type" value="Genomic_DNA"/>
</dbReference>
<dbReference type="InParanoid" id="A0A0C2Z1I0"/>
<name>A0A0C2Z1I0_9AGAM</name>
<evidence type="ECO:0000313" key="1">
    <source>
        <dbReference type="EMBL" id="KIM55668.1"/>
    </source>
</evidence>
<reference evidence="1 2" key="1">
    <citation type="submission" date="2014-04" db="EMBL/GenBank/DDBJ databases">
        <authorList>
            <consortium name="DOE Joint Genome Institute"/>
            <person name="Kuo A."/>
            <person name="Kohler A."/>
            <person name="Nagy L.G."/>
            <person name="Floudas D."/>
            <person name="Copeland A."/>
            <person name="Barry K.W."/>
            <person name="Cichocki N."/>
            <person name="Veneault-Fourrey C."/>
            <person name="LaButti K."/>
            <person name="Lindquist E.A."/>
            <person name="Lipzen A."/>
            <person name="Lundell T."/>
            <person name="Morin E."/>
            <person name="Murat C."/>
            <person name="Sun H."/>
            <person name="Tunlid A."/>
            <person name="Henrissat B."/>
            <person name="Grigoriev I.V."/>
            <person name="Hibbett D.S."/>
            <person name="Martin F."/>
            <person name="Nordberg H.P."/>
            <person name="Cantor M.N."/>
            <person name="Hua S.X."/>
        </authorList>
    </citation>
    <scope>NUCLEOTIDE SEQUENCE [LARGE SCALE GENOMIC DNA]</scope>
    <source>
        <strain evidence="1 2">Foug A</strain>
    </source>
</reference>
<evidence type="ECO:0008006" key="3">
    <source>
        <dbReference type="Google" id="ProtNLM"/>
    </source>
</evidence>
<reference evidence="2" key="2">
    <citation type="submission" date="2015-01" db="EMBL/GenBank/DDBJ databases">
        <title>Evolutionary Origins and Diversification of the Mycorrhizal Mutualists.</title>
        <authorList>
            <consortium name="DOE Joint Genome Institute"/>
            <consortium name="Mycorrhizal Genomics Consortium"/>
            <person name="Kohler A."/>
            <person name="Kuo A."/>
            <person name="Nagy L.G."/>
            <person name="Floudas D."/>
            <person name="Copeland A."/>
            <person name="Barry K.W."/>
            <person name="Cichocki N."/>
            <person name="Veneault-Fourrey C."/>
            <person name="LaButti K."/>
            <person name="Lindquist E.A."/>
            <person name="Lipzen A."/>
            <person name="Lundell T."/>
            <person name="Morin E."/>
            <person name="Murat C."/>
            <person name="Riley R."/>
            <person name="Ohm R."/>
            <person name="Sun H."/>
            <person name="Tunlid A."/>
            <person name="Henrissat B."/>
            <person name="Grigoriev I.V."/>
            <person name="Hibbett D.S."/>
            <person name="Martin F."/>
        </authorList>
    </citation>
    <scope>NUCLEOTIDE SEQUENCE [LARGE SCALE GENOMIC DNA]</scope>
    <source>
        <strain evidence="2">Foug A</strain>
    </source>
</reference>
<gene>
    <name evidence="1" type="ORF">SCLCIDRAFT_85513</name>
</gene>